<dbReference type="Pfam" id="PF25984">
    <property type="entry name" value="BSH_YknX"/>
    <property type="match status" value="1"/>
</dbReference>
<feature type="transmembrane region" description="Helical" evidence="4">
    <location>
        <begin position="7"/>
        <end position="27"/>
    </location>
</feature>
<evidence type="ECO:0000256" key="4">
    <source>
        <dbReference type="SAM" id="Phobius"/>
    </source>
</evidence>
<dbReference type="PANTHER" id="PTHR32347">
    <property type="entry name" value="EFFLUX SYSTEM COMPONENT YKNX-RELATED"/>
    <property type="match status" value="1"/>
</dbReference>
<evidence type="ECO:0000259" key="8">
    <source>
        <dbReference type="Pfam" id="PF25990"/>
    </source>
</evidence>
<feature type="coiled-coil region" evidence="3">
    <location>
        <begin position="115"/>
        <end position="149"/>
    </location>
</feature>
<keyword evidence="10" id="KW-1185">Reference proteome</keyword>
<evidence type="ECO:0000259" key="7">
    <source>
        <dbReference type="Pfam" id="PF25989"/>
    </source>
</evidence>
<dbReference type="RefSeq" id="WP_050349770.1">
    <property type="nucleotide sequence ID" value="NZ_CP073011.1"/>
</dbReference>
<evidence type="ECO:0000256" key="1">
    <source>
        <dbReference type="ARBA" id="ARBA00004196"/>
    </source>
</evidence>
<reference evidence="10" key="1">
    <citation type="submission" date="2015-07" db="EMBL/GenBank/DDBJ databases">
        <title>Fjat-10053 dsm26.</title>
        <authorList>
            <person name="Liu B."/>
            <person name="Wang J."/>
            <person name="Zhu Y."/>
            <person name="Liu G."/>
            <person name="Chen Q."/>
            <person name="Chen Z."/>
            <person name="Lan J."/>
            <person name="Che J."/>
            <person name="Ge C."/>
            <person name="Shi H."/>
            <person name="Pan Z."/>
            <person name="Liu X."/>
        </authorList>
    </citation>
    <scope>NUCLEOTIDE SEQUENCE [LARGE SCALE GENOMIC DNA]</scope>
    <source>
        <strain evidence="10">DSM 26</strain>
    </source>
</reference>
<keyword evidence="4" id="KW-1133">Transmembrane helix</keyword>
<evidence type="ECO:0000256" key="3">
    <source>
        <dbReference type="SAM" id="Coils"/>
    </source>
</evidence>
<organism evidence="9 10">
    <name type="scientific">Virgibacillus pantothenticus</name>
    <dbReference type="NCBI Taxonomy" id="1473"/>
    <lineage>
        <taxon>Bacteria</taxon>
        <taxon>Bacillati</taxon>
        <taxon>Bacillota</taxon>
        <taxon>Bacilli</taxon>
        <taxon>Bacillales</taxon>
        <taxon>Bacillaceae</taxon>
        <taxon>Virgibacillus</taxon>
    </lineage>
</organism>
<feature type="domain" description="YknX-like beta-barrel" evidence="8">
    <location>
        <begin position="229"/>
        <end position="315"/>
    </location>
</feature>
<dbReference type="Pfam" id="PF25982">
    <property type="entry name" value="HH_YknX"/>
    <property type="match status" value="1"/>
</dbReference>
<feature type="domain" description="YknX-like alpha-helical hairpin" evidence="5">
    <location>
        <begin position="110"/>
        <end position="180"/>
    </location>
</feature>
<protein>
    <submittedName>
        <fullName evidence="9">Uncharacterized protein</fullName>
    </submittedName>
</protein>
<dbReference type="InterPro" id="IPR058638">
    <property type="entry name" value="HH_YknX-like"/>
</dbReference>
<dbReference type="Proteomes" id="UP000036780">
    <property type="component" value="Unassembled WGS sequence"/>
</dbReference>
<evidence type="ECO:0000313" key="9">
    <source>
        <dbReference type="EMBL" id="KNE22299.1"/>
    </source>
</evidence>
<sequence>MSNKKKIILTIAITLVVLGGVGGYFFFTRGTGTAIEEGLMPMMVSDFSGEMSSGSELFAGVVEPKETQKIMLEPERGKVKEIFVKEGDEVKKGDKLFSYHNPEGQMLLKEKAIDLEMANITINQKSKEVDSLRKQLSKAEDEEKGDIREQLNQAEIDLKVANLDAQKARMMHEEEQKKVNNNIVTAKVNGIVQKIDEEQQQKQQTDEETASEPSGGTFMQIVNTEAAYVEGTVNELVKDELKVGLEVNVASRKDPEQTWPGKITEIGKLPVEQSEEDAEMDMYSEDPSNPNASKYPFKVELENHEGLEFGYHVFIDLAQEGAKGEEIVLPIEYIVQDEEKPYVWKVKDEALVKQEVELGEEREDGMMIVVKKGLKADDYILFPEDSLKEGKKVTIDDSIEEDF</sequence>
<evidence type="ECO:0000259" key="5">
    <source>
        <dbReference type="Pfam" id="PF25982"/>
    </source>
</evidence>
<dbReference type="InterPro" id="IPR058636">
    <property type="entry name" value="Beta-barrel_YknX"/>
</dbReference>
<dbReference type="InterPro" id="IPR050465">
    <property type="entry name" value="UPF0194_transport"/>
</dbReference>
<accession>A0A0L0QUN8</accession>
<dbReference type="Gene3D" id="2.40.30.170">
    <property type="match status" value="1"/>
</dbReference>
<evidence type="ECO:0000259" key="6">
    <source>
        <dbReference type="Pfam" id="PF25984"/>
    </source>
</evidence>
<dbReference type="PATRIC" id="fig|1473.5.peg.3160"/>
<feature type="domain" description="YknX-like barrel-sandwich hybrid" evidence="6">
    <location>
        <begin position="68"/>
        <end position="207"/>
    </location>
</feature>
<keyword evidence="2 3" id="KW-0175">Coiled coil</keyword>
<evidence type="ECO:0000313" key="10">
    <source>
        <dbReference type="Proteomes" id="UP000036780"/>
    </source>
</evidence>
<dbReference type="Gene3D" id="2.40.420.20">
    <property type="match status" value="1"/>
</dbReference>
<feature type="domain" description="YknX-like C-terminal permuted SH3-like" evidence="7">
    <location>
        <begin position="327"/>
        <end position="395"/>
    </location>
</feature>
<comment type="subcellular location">
    <subcellularLocation>
        <location evidence="1">Cell envelope</location>
    </subcellularLocation>
</comment>
<gene>
    <name evidence="9" type="ORF">AFK71_01320</name>
</gene>
<keyword evidence="4" id="KW-0472">Membrane</keyword>
<comment type="caution">
    <text evidence="9">The sequence shown here is derived from an EMBL/GenBank/DDBJ whole genome shotgun (WGS) entry which is preliminary data.</text>
</comment>
<dbReference type="InterPro" id="IPR058639">
    <property type="entry name" value="BSH_YknX-like"/>
</dbReference>
<dbReference type="GO" id="GO:0030313">
    <property type="term" value="C:cell envelope"/>
    <property type="evidence" value="ECO:0007669"/>
    <property type="project" value="UniProtKB-SubCell"/>
</dbReference>
<dbReference type="AlphaFoldDB" id="A0A0L0QUN8"/>
<dbReference type="EMBL" id="LGTO01000002">
    <property type="protein sequence ID" value="KNE22299.1"/>
    <property type="molecule type" value="Genomic_DNA"/>
</dbReference>
<dbReference type="Gene3D" id="2.40.50.100">
    <property type="match status" value="1"/>
</dbReference>
<dbReference type="GeneID" id="66869167"/>
<proteinExistence type="predicted"/>
<dbReference type="Pfam" id="PF25989">
    <property type="entry name" value="YknX_C"/>
    <property type="match status" value="1"/>
</dbReference>
<name>A0A0L0QUN8_VIRPA</name>
<dbReference type="OrthoDB" id="85226at2"/>
<keyword evidence="4" id="KW-0812">Transmembrane</keyword>
<evidence type="ECO:0000256" key="2">
    <source>
        <dbReference type="ARBA" id="ARBA00023054"/>
    </source>
</evidence>
<dbReference type="InterPro" id="IPR058637">
    <property type="entry name" value="YknX-like_C"/>
</dbReference>
<dbReference type="Pfam" id="PF25990">
    <property type="entry name" value="Beta-barrel_YknX"/>
    <property type="match status" value="1"/>
</dbReference>
<dbReference type="PANTHER" id="PTHR32347:SF14">
    <property type="entry name" value="EFFLUX SYSTEM COMPONENT YKNX-RELATED"/>
    <property type="match status" value="1"/>
</dbReference>